<dbReference type="InterPro" id="IPR047296">
    <property type="entry name" value="GIY-YIG_UvrC_Cho"/>
</dbReference>
<dbReference type="HAMAP" id="MF_00203">
    <property type="entry name" value="UvrC"/>
    <property type="match status" value="1"/>
</dbReference>
<accession>A0A7I8CZY8</accession>
<dbReference type="NCBIfam" id="NF001824">
    <property type="entry name" value="PRK00558.1-5"/>
    <property type="match status" value="1"/>
</dbReference>
<dbReference type="SUPFAM" id="SSF82771">
    <property type="entry name" value="GIY-YIG endonuclease"/>
    <property type="match status" value="1"/>
</dbReference>
<evidence type="ECO:0000313" key="11">
    <source>
        <dbReference type="EMBL" id="BCI60016.1"/>
    </source>
</evidence>
<evidence type="ECO:0000313" key="12">
    <source>
        <dbReference type="Proteomes" id="UP000593890"/>
    </source>
</evidence>
<comment type="subunit">
    <text evidence="7">Interacts with UvrB in an incision complex.</text>
</comment>
<dbReference type="GO" id="GO:0005737">
    <property type="term" value="C:cytoplasm"/>
    <property type="evidence" value="ECO:0007669"/>
    <property type="project" value="UniProtKB-SubCell"/>
</dbReference>
<keyword evidence="4 7" id="KW-0267">Excision nuclease</keyword>
<dbReference type="Pfam" id="PF08459">
    <property type="entry name" value="UvrC_RNaseH_dom"/>
    <property type="match status" value="1"/>
</dbReference>
<keyword evidence="1 7" id="KW-0963">Cytoplasm</keyword>
<comment type="function">
    <text evidence="7">The UvrABC repair system catalyzes the recognition and processing of DNA lesions. UvrC both incises the 5' and 3' sides of the lesion. The N-terminal half is responsible for the 3' incision and the C-terminal half is responsible for the 5' incision.</text>
</comment>
<keyword evidence="12" id="KW-1185">Reference proteome</keyword>
<dbReference type="PROSITE" id="PS50164">
    <property type="entry name" value="GIY_YIG"/>
    <property type="match status" value="1"/>
</dbReference>
<dbReference type="InterPro" id="IPR000305">
    <property type="entry name" value="GIY-YIG_endonuc"/>
</dbReference>
<keyword evidence="5 7" id="KW-0234">DNA repair</keyword>
<feature type="domain" description="UVR" evidence="8">
    <location>
        <begin position="211"/>
        <end position="242"/>
    </location>
</feature>
<dbReference type="InterPro" id="IPR001162">
    <property type="entry name" value="UvrC_RNase_H_dom"/>
</dbReference>
<evidence type="ECO:0000256" key="3">
    <source>
        <dbReference type="ARBA" id="ARBA00022769"/>
    </source>
</evidence>
<sequence>MNPRLDVLREKARRLPLTPGVYIMKNPKEQIIYIGKAKALRNRVSQYFGAGNQHTPKVRRMVEQVQDFDYILTDSEYEALVLECSLIKQYMPKYNILLKDDKGYHYVRVTKGPWSRISEAKQMAEDGSLYLGPYTSGWTVKQAVDEANKIFGLPTCSRRFPQEIGKGRPCLNFFIKQCCAPCRGKISAEEYEDIVEEAVDFLKGGKPFSKKELTQRMEQAAENLEFEKAARLRDRIQAIERVSQKQKVVMSRVPVQDVIAMARVGEKAAVEVFRFTNGRLHDQESFLLGEIDTEPEARQEFVERYYTMRPDAIPPVIAMDEPAEDMELLGQWLSERAGRKVTLQIPQRGEQRHLVDMCRANAAEKLAQDVGRTGKEVAALEELGRLLGLDSPPRYIESYDISNTAGSDNVGAMVVFEDGRPLKSAYRKFAIKGFEGQDDYASLYEVLSRRFHRYEEEKETGEGFGRLPDLILMDGGKGQVSAVLPVIREHGLDVPVFGMVKDDKHRTRAITSEGAEIAIAATRSVFTLVSDIQEEVHRFAIGYHRQKRSKSAISSTLQGIPGIGPARAKALLRTFGTVGRVKEATEEELSAVKGMNAQAAKAVRAYFDGEDF</sequence>
<dbReference type="SMART" id="SM00465">
    <property type="entry name" value="GIYc"/>
    <property type="match status" value="1"/>
</dbReference>
<evidence type="ECO:0000256" key="5">
    <source>
        <dbReference type="ARBA" id="ARBA00023204"/>
    </source>
</evidence>
<name>A0A7I8CZY8_9FIRM</name>
<dbReference type="FunFam" id="4.10.860.10:FF:000002">
    <property type="entry name" value="UvrABC system protein C"/>
    <property type="match status" value="1"/>
</dbReference>
<dbReference type="SMART" id="SM00278">
    <property type="entry name" value="HhH1"/>
    <property type="match status" value="3"/>
</dbReference>
<dbReference type="GO" id="GO:0009381">
    <property type="term" value="F:excinuclease ABC activity"/>
    <property type="evidence" value="ECO:0007669"/>
    <property type="project" value="UniProtKB-UniRule"/>
</dbReference>
<dbReference type="Pfam" id="PF01541">
    <property type="entry name" value="GIY-YIG"/>
    <property type="match status" value="1"/>
</dbReference>
<dbReference type="Gene3D" id="1.10.150.20">
    <property type="entry name" value="5' to 3' exonuclease, C-terminal subdomain"/>
    <property type="match status" value="1"/>
</dbReference>
<dbReference type="GO" id="GO:0009380">
    <property type="term" value="C:excinuclease repair complex"/>
    <property type="evidence" value="ECO:0007669"/>
    <property type="project" value="InterPro"/>
</dbReference>
<protein>
    <recommendedName>
        <fullName evidence="7">UvrABC system protein C</fullName>
        <shortName evidence="7">Protein UvrC</shortName>
    </recommendedName>
    <alternativeName>
        <fullName evidence="7">Excinuclease ABC subunit C</fullName>
    </alternativeName>
</protein>
<dbReference type="NCBIfam" id="TIGR00194">
    <property type="entry name" value="uvrC"/>
    <property type="match status" value="1"/>
</dbReference>
<feature type="domain" description="UvrC family homology region profile" evidence="10">
    <location>
        <begin position="258"/>
        <end position="487"/>
    </location>
</feature>
<reference evidence="12" key="1">
    <citation type="submission" date="2020-07" db="EMBL/GenBank/DDBJ databases">
        <title>Complete genome sequencing of Clostridia bacterium strain 12CBH8.</title>
        <authorList>
            <person name="Sakamoto M."/>
            <person name="Murakami T."/>
            <person name="Mori H."/>
        </authorList>
    </citation>
    <scope>NUCLEOTIDE SEQUENCE [LARGE SCALE GENOMIC DNA]</scope>
    <source>
        <strain evidence="12">12CBH8</strain>
    </source>
</reference>
<evidence type="ECO:0000259" key="8">
    <source>
        <dbReference type="PROSITE" id="PS50151"/>
    </source>
</evidence>
<keyword evidence="6 7" id="KW-0742">SOS response</keyword>
<gene>
    <name evidence="7 11" type="primary">uvrC</name>
    <name evidence="11" type="ORF">C12CBH8_06550</name>
</gene>
<comment type="subcellular location">
    <subcellularLocation>
        <location evidence="7">Cytoplasm</location>
    </subcellularLocation>
</comment>
<dbReference type="GO" id="GO:0009432">
    <property type="term" value="P:SOS response"/>
    <property type="evidence" value="ECO:0007669"/>
    <property type="project" value="UniProtKB-UniRule"/>
</dbReference>
<dbReference type="Pfam" id="PF14520">
    <property type="entry name" value="HHH_5"/>
    <property type="match status" value="1"/>
</dbReference>
<dbReference type="InterPro" id="IPR010994">
    <property type="entry name" value="RuvA_2-like"/>
</dbReference>
<dbReference type="InterPro" id="IPR001943">
    <property type="entry name" value="UVR_dom"/>
</dbReference>
<dbReference type="InterPro" id="IPR003583">
    <property type="entry name" value="Hlx-hairpin-Hlx_DNA-bd_motif"/>
</dbReference>
<evidence type="ECO:0000256" key="6">
    <source>
        <dbReference type="ARBA" id="ARBA00023236"/>
    </source>
</evidence>
<dbReference type="Pfam" id="PF22920">
    <property type="entry name" value="UvrC_RNaseH"/>
    <property type="match status" value="1"/>
</dbReference>
<dbReference type="InterPro" id="IPR038476">
    <property type="entry name" value="UvrC_RNase_H_dom_sf"/>
</dbReference>
<dbReference type="InterPro" id="IPR050066">
    <property type="entry name" value="UvrABC_protein_C"/>
</dbReference>
<dbReference type="Gene3D" id="3.30.420.340">
    <property type="entry name" value="UvrC, RNAse H endonuclease domain"/>
    <property type="match status" value="1"/>
</dbReference>
<dbReference type="GO" id="GO:0006289">
    <property type="term" value="P:nucleotide-excision repair"/>
    <property type="evidence" value="ECO:0007669"/>
    <property type="project" value="UniProtKB-UniRule"/>
</dbReference>
<comment type="similarity">
    <text evidence="7">Belongs to the UvrC family.</text>
</comment>
<dbReference type="EMBL" id="AP023321">
    <property type="protein sequence ID" value="BCI60016.1"/>
    <property type="molecule type" value="Genomic_DNA"/>
</dbReference>
<dbReference type="Gene3D" id="3.40.1440.10">
    <property type="entry name" value="GIY-YIG endonuclease"/>
    <property type="match status" value="1"/>
</dbReference>
<dbReference type="SUPFAM" id="SSF46600">
    <property type="entry name" value="C-terminal UvrC-binding domain of UvrB"/>
    <property type="match status" value="1"/>
</dbReference>
<dbReference type="CDD" id="cd10434">
    <property type="entry name" value="GIY-YIG_UvrC_Cho"/>
    <property type="match status" value="1"/>
</dbReference>
<evidence type="ECO:0000259" key="9">
    <source>
        <dbReference type="PROSITE" id="PS50164"/>
    </source>
</evidence>
<dbReference type="InterPro" id="IPR036876">
    <property type="entry name" value="UVR_dom_sf"/>
</dbReference>
<dbReference type="InterPro" id="IPR004791">
    <property type="entry name" value="UvrC"/>
</dbReference>
<dbReference type="AlphaFoldDB" id="A0A7I8CZY8"/>
<dbReference type="Proteomes" id="UP000593890">
    <property type="component" value="Chromosome"/>
</dbReference>
<dbReference type="RefSeq" id="WP_090266757.1">
    <property type="nucleotide sequence ID" value="NZ_AP023321.1"/>
</dbReference>
<dbReference type="SUPFAM" id="SSF47781">
    <property type="entry name" value="RuvA domain 2-like"/>
    <property type="match status" value="1"/>
</dbReference>
<dbReference type="InterPro" id="IPR035901">
    <property type="entry name" value="GIY-YIG_endonuc_sf"/>
</dbReference>
<proteinExistence type="inferred from homology"/>
<evidence type="ECO:0000256" key="7">
    <source>
        <dbReference type="HAMAP-Rule" id="MF_00203"/>
    </source>
</evidence>
<feature type="domain" description="GIY-YIG" evidence="9">
    <location>
        <begin position="17"/>
        <end position="96"/>
    </location>
</feature>
<dbReference type="PROSITE" id="PS50151">
    <property type="entry name" value="UVR"/>
    <property type="match status" value="1"/>
</dbReference>
<evidence type="ECO:0000256" key="1">
    <source>
        <dbReference type="ARBA" id="ARBA00022490"/>
    </source>
</evidence>
<organism evidence="11 12">
    <name type="scientific">Solibaculum mannosilyticum</name>
    <dbReference type="NCBI Taxonomy" id="2780922"/>
    <lineage>
        <taxon>Bacteria</taxon>
        <taxon>Bacillati</taxon>
        <taxon>Bacillota</taxon>
        <taxon>Clostridia</taxon>
        <taxon>Eubacteriales</taxon>
        <taxon>Oscillospiraceae</taxon>
        <taxon>Solibaculum</taxon>
    </lineage>
</organism>
<dbReference type="GO" id="GO:0003677">
    <property type="term" value="F:DNA binding"/>
    <property type="evidence" value="ECO:0007669"/>
    <property type="project" value="UniProtKB-UniRule"/>
</dbReference>
<evidence type="ECO:0000259" key="10">
    <source>
        <dbReference type="PROSITE" id="PS50165"/>
    </source>
</evidence>
<dbReference type="Pfam" id="PF02151">
    <property type="entry name" value="UVR"/>
    <property type="match status" value="1"/>
</dbReference>
<keyword evidence="3 7" id="KW-0228">DNA excision</keyword>
<dbReference type="PROSITE" id="PS50165">
    <property type="entry name" value="UVRC"/>
    <property type="match status" value="1"/>
</dbReference>
<evidence type="ECO:0000256" key="4">
    <source>
        <dbReference type="ARBA" id="ARBA00022881"/>
    </source>
</evidence>
<dbReference type="PANTHER" id="PTHR30562:SF1">
    <property type="entry name" value="UVRABC SYSTEM PROTEIN C"/>
    <property type="match status" value="1"/>
</dbReference>
<evidence type="ECO:0000256" key="2">
    <source>
        <dbReference type="ARBA" id="ARBA00022763"/>
    </source>
</evidence>
<dbReference type="FunFam" id="3.40.1440.10:FF:000001">
    <property type="entry name" value="UvrABC system protein C"/>
    <property type="match status" value="1"/>
</dbReference>
<dbReference type="KEGG" id="sman:C12CBH8_06550"/>
<keyword evidence="2 7" id="KW-0227">DNA damage</keyword>
<dbReference type="Gene3D" id="4.10.860.10">
    <property type="entry name" value="UVR domain"/>
    <property type="match status" value="1"/>
</dbReference>
<dbReference type="PANTHER" id="PTHR30562">
    <property type="entry name" value="UVRC/OXIDOREDUCTASE"/>
    <property type="match status" value="1"/>
</dbReference>